<keyword evidence="11" id="KW-0010">Activator</keyword>
<feature type="region of interest" description="Disordered" evidence="17">
    <location>
        <begin position="130"/>
        <end position="466"/>
    </location>
</feature>
<dbReference type="RefSeq" id="XP_005475200.1">
    <property type="nucleotide sequence ID" value="XM_005475143.4"/>
</dbReference>
<organism evidence="18 19">
    <name type="scientific">Oreochromis niloticus</name>
    <name type="common">Nile tilapia</name>
    <name type="synonym">Tilapia nilotica</name>
    <dbReference type="NCBI Taxonomy" id="8128"/>
    <lineage>
        <taxon>Eukaryota</taxon>
        <taxon>Metazoa</taxon>
        <taxon>Chordata</taxon>
        <taxon>Craniata</taxon>
        <taxon>Vertebrata</taxon>
        <taxon>Euteleostomi</taxon>
        <taxon>Actinopterygii</taxon>
        <taxon>Neopterygii</taxon>
        <taxon>Teleostei</taxon>
        <taxon>Neoteleostei</taxon>
        <taxon>Acanthomorphata</taxon>
        <taxon>Ovalentaria</taxon>
        <taxon>Cichlomorphae</taxon>
        <taxon>Cichliformes</taxon>
        <taxon>Cichlidae</taxon>
        <taxon>African cichlids</taxon>
        <taxon>Pseudocrenilabrinae</taxon>
        <taxon>Oreochromini</taxon>
        <taxon>Oreochromis</taxon>
    </lineage>
</organism>
<evidence type="ECO:0000256" key="12">
    <source>
        <dbReference type="ARBA" id="ARBA00023163"/>
    </source>
</evidence>
<evidence type="ECO:0000256" key="5">
    <source>
        <dbReference type="ARBA" id="ARBA00022491"/>
    </source>
</evidence>
<feature type="compositionally biased region" description="Polar residues" evidence="17">
    <location>
        <begin position="305"/>
        <end position="315"/>
    </location>
</feature>
<evidence type="ECO:0000313" key="18">
    <source>
        <dbReference type="Ensembl" id="ENSONIP00000002020.1"/>
    </source>
</evidence>
<evidence type="ECO:0000256" key="1">
    <source>
        <dbReference type="ARBA" id="ARBA00004173"/>
    </source>
</evidence>
<dbReference type="GeneTree" id="ENSGT00620000088063"/>
<keyword evidence="14" id="KW-0131">Cell cycle</keyword>
<feature type="compositionally biased region" description="Basic and acidic residues" evidence="17">
    <location>
        <begin position="455"/>
        <end position="466"/>
    </location>
</feature>
<feature type="compositionally biased region" description="Basic and acidic residues" evidence="17">
    <location>
        <begin position="1001"/>
        <end position="1011"/>
    </location>
</feature>
<evidence type="ECO:0000256" key="15">
    <source>
        <dbReference type="ARBA" id="ARBA00069865"/>
    </source>
</evidence>
<dbReference type="STRING" id="8128.ENSONIP00000002020"/>
<dbReference type="Gene3D" id="1.10.10.60">
    <property type="entry name" value="Homeodomain-like"/>
    <property type="match status" value="1"/>
</dbReference>
<evidence type="ECO:0000256" key="3">
    <source>
        <dbReference type="ARBA" id="ARBA00004496"/>
    </source>
</evidence>
<dbReference type="CTD" id="9994"/>
<feature type="region of interest" description="Disordered" evidence="17">
    <location>
        <begin position="1162"/>
        <end position="1198"/>
    </location>
</feature>
<feature type="compositionally biased region" description="Basic and acidic residues" evidence="17">
    <location>
        <begin position="224"/>
        <end position="239"/>
    </location>
</feature>
<evidence type="ECO:0000256" key="2">
    <source>
        <dbReference type="ARBA" id="ARBA00004322"/>
    </source>
</evidence>
<dbReference type="InterPro" id="IPR009057">
    <property type="entry name" value="Homeodomain-like_sf"/>
</dbReference>
<dbReference type="Ensembl" id="ENSONIT00000002019.2">
    <property type="protein sequence ID" value="ENSONIP00000002020.1"/>
    <property type="gene ID" value="ENSONIG00000001609.2"/>
</dbReference>
<keyword evidence="9" id="KW-0805">Transcription regulation</keyword>
<evidence type="ECO:0000256" key="13">
    <source>
        <dbReference type="ARBA" id="ARBA00023242"/>
    </source>
</evidence>
<evidence type="ECO:0000256" key="4">
    <source>
        <dbReference type="ARBA" id="ARBA00022490"/>
    </source>
</evidence>
<feature type="compositionally biased region" description="Polar residues" evidence="17">
    <location>
        <begin position="1187"/>
        <end position="1198"/>
    </location>
</feature>
<reference evidence="19" key="1">
    <citation type="submission" date="2012-01" db="EMBL/GenBank/DDBJ databases">
        <title>The Genome Sequence of Oreochromis niloticus (Nile Tilapia).</title>
        <authorList>
            <consortium name="Broad Institute Genome Assembly Team"/>
            <consortium name="Broad Institute Sequencing Platform"/>
            <person name="Di Palma F."/>
            <person name="Johnson J."/>
            <person name="Lander E.S."/>
            <person name="Lindblad-Toh K."/>
        </authorList>
    </citation>
    <scope>NUCLEOTIDE SEQUENCE [LARGE SCALE GENOMIC DNA]</scope>
</reference>
<feature type="compositionally biased region" description="Acidic residues" evidence="17">
    <location>
        <begin position="954"/>
        <end position="966"/>
    </location>
</feature>
<feature type="compositionally biased region" description="Basic and acidic residues" evidence="17">
    <location>
        <begin position="267"/>
        <end position="304"/>
    </location>
</feature>
<dbReference type="InterPro" id="IPR039674">
    <property type="entry name" value="FLASH"/>
</dbReference>
<accession>I3IZI0</accession>
<feature type="compositionally biased region" description="Basic and acidic residues" evidence="17">
    <location>
        <begin position="918"/>
        <end position="936"/>
    </location>
</feature>
<name>I3IZI0_ORENI</name>
<dbReference type="GO" id="GO:0003714">
    <property type="term" value="F:transcription corepressor activity"/>
    <property type="evidence" value="ECO:0007669"/>
    <property type="project" value="TreeGrafter"/>
</dbReference>
<keyword evidence="19" id="KW-1185">Reference proteome</keyword>
<evidence type="ECO:0000256" key="16">
    <source>
        <dbReference type="ARBA" id="ARBA00078515"/>
    </source>
</evidence>
<feature type="compositionally biased region" description="Polar residues" evidence="17">
    <location>
        <begin position="1648"/>
        <end position="1668"/>
    </location>
</feature>
<feature type="compositionally biased region" description="Pro residues" evidence="17">
    <location>
        <begin position="169"/>
        <end position="194"/>
    </location>
</feature>
<feature type="compositionally biased region" description="Polar residues" evidence="17">
    <location>
        <begin position="145"/>
        <end position="155"/>
    </location>
</feature>
<feature type="compositionally biased region" description="Basic and acidic residues" evidence="17">
    <location>
        <begin position="196"/>
        <end position="210"/>
    </location>
</feature>
<feature type="compositionally biased region" description="Low complexity" evidence="17">
    <location>
        <begin position="156"/>
        <end position="168"/>
    </location>
</feature>
<evidence type="ECO:0000256" key="14">
    <source>
        <dbReference type="ARBA" id="ARBA00023306"/>
    </source>
</evidence>
<dbReference type="OMA" id="HEKCKQQ"/>
<evidence type="ECO:0000256" key="7">
    <source>
        <dbReference type="ARBA" id="ARBA00022703"/>
    </source>
</evidence>
<gene>
    <name evidence="18" type="primary">casp8ap2</name>
</gene>
<reference evidence="18" key="3">
    <citation type="submission" date="2025-09" db="UniProtKB">
        <authorList>
            <consortium name="Ensembl"/>
        </authorList>
    </citation>
    <scope>IDENTIFICATION</scope>
</reference>
<dbReference type="Pfam" id="PF21227">
    <property type="entry name" value="Myb_DNA-binding_7"/>
    <property type="match status" value="1"/>
</dbReference>
<evidence type="ECO:0000256" key="6">
    <source>
        <dbReference type="ARBA" id="ARBA00022553"/>
    </source>
</evidence>
<keyword evidence="12" id="KW-0804">Transcription</keyword>
<feature type="region of interest" description="Disordered" evidence="17">
    <location>
        <begin position="1648"/>
        <end position="1781"/>
    </location>
</feature>
<feature type="compositionally biased region" description="Polar residues" evidence="17">
    <location>
        <begin position="1686"/>
        <end position="1698"/>
    </location>
</feature>
<feature type="compositionally biased region" description="Basic residues" evidence="17">
    <location>
        <begin position="1736"/>
        <end position="1756"/>
    </location>
</feature>
<proteinExistence type="predicted"/>
<feature type="region of interest" description="Disordered" evidence="17">
    <location>
        <begin position="918"/>
        <end position="1018"/>
    </location>
</feature>
<protein>
    <recommendedName>
        <fullName evidence="15">CASP8-associated protein 2</fullName>
    </recommendedName>
    <alternativeName>
        <fullName evidence="16">FLICE-associated huge protein</fullName>
    </alternativeName>
</protein>
<keyword evidence="6" id="KW-0597">Phosphoprotein</keyword>
<keyword evidence="8" id="KW-0007">Acetylation</keyword>
<feature type="region of interest" description="Disordered" evidence="17">
    <location>
        <begin position="789"/>
        <end position="810"/>
    </location>
</feature>
<dbReference type="SUPFAM" id="SSF46689">
    <property type="entry name" value="Homeodomain-like"/>
    <property type="match status" value="1"/>
</dbReference>
<dbReference type="Proteomes" id="UP000005207">
    <property type="component" value="Linkage group LG15"/>
</dbReference>
<keyword evidence="7" id="KW-0053">Apoptosis</keyword>
<feature type="compositionally biased region" description="Basic residues" evidence="17">
    <location>
        <begin position="240"/>
        <end position="249"/>
    </location>
</feature>
<dbReference type="KEGG" id="onl:102080437"/>
<dbReference type="FunCoup" id="I3IZI0">
    <property type="interactions" value="1475"/>
</dbReference>
<dbReference type="GO" id="GO:0008625">
    <property type="term" value="P:extrinsic apoptotic signaling pathway via death domain receptors"/>
    <property type="evidence" value="ECO:0007669"/>
    <property type="project" value="TreeGrafter"/>
</dbReference>
<evidence type="ECO:0000313" key="19">
    <source>
        <dbReference type="Proteomes" id="UP000005207"/>
    </source>
</evidence>
<dbReference type="eggNOG" id="ENOG502QQGD">
    <property type="taxonomic scope" value="Eukaryota"/>
</dbReference>
<feature type="compositionally biased region" description="Low complexity" evidence="17">
    <location>
        <begin position="354"/>
        <end position="364"/>
    </location>
</feature>
<feature type="compositionally biased region" description="Low complexity" evidence="17">
    <location>
        <begin position="967"/>
        <end position="976"/>
    </location>
</feature>
<evidence type="ECO:0000256" key="10">
    <source>
        <dbReference type="ARBA" id="ARBA00023128"/>
    </source>
</evidence>
<dbReference type="HOGENOM" id="CLU_246213_0_0_1"/>
<keyword evidence="13" id="KW-0539">Nucleus</keyword>
<keyword evidence="4" id="KW-0963">Cytoplasm</keyword>
<dbReference type="GO" id="GO:0005739">
    <property type="term" value="C:mitochondrion"/>
    <property type="evidence" value="ECO:0007669"/>
    <property type="project" value="UniProtKB-SubCell"/>
</dbReference>
<evidence type="ECO:0000256" key="9">
    <source>
        <dbReference type="ARBA" id="ARBA00023015"/>
    </source>
</evidence>
<dbReference type="OrthoDB" id="1938039at2759"/>
<keyword evidence="10" id="KW-0496">Mitochondrion</keyword>
<feature type="compositionally biased region" description="Basic and acidic residues" evidence="17">
    <location>
        <begin position="422"/>
        <end position="444"/>
    </location>
</feature>
<evidence type="ECO:0000256" key="8">
    <source>
        <dbReference type="ARBA" id="ARBA00022990"/>
    </source>
</evidence>
<sequence>MENVDTSHASGLLVSEVSEESVDIYDGLDIGFNRSAEEPPFVGSQLKESMDLYEEIVTEEQQNRESSYAELKSGFRTAQNHIKELRRRLEQLELQNTGLRKENYSLKKNISALLQTARKEVIRKDAEIQRLSQRSERGQHHHYPSSIQNVRDPNLSSHSSTSRLVSPQSHPPPSPPLPPSSNFPPLPKSPPSVDQPPRDARQPMRKESHSLPRGSKASCHSHSKRDSEVTDKQMESDKHKSSHRDHRHPSQQSESIHRRHRSVSDANNDRFHRADKDSVQRCDSKSYQRKSYSHDGHRRSDEVKSSPTILETTASSDDKKDGRRHDKAKTASLGPKHSASHSSKESYSRELQKIKTTSSSSRSSNSKDWKKSSVDQHVIRYRDSSKEREGARQRDHQSKGERQYKDEVRRNHINDSQSQTSRKCEKLRTKESSKSDKDRCEKSHMVFKTSPEEANISKKNSEETSPNRKLCFMETLNLTLSPIKKPVLPFGGSLKDPVPVGKDVENGSEEENLQPNMEDMCVIDDIENIELEGELRDITEQSLKNHKVSSFERTLEASDVEGIQEKDTVCNKTAVADNSVQTTSTHSQPLDITAKQVNAHLAAKSPENSYGKAPDVSKNNEENIKLVPDSKAAECGMAGATDPINPVDKSGRLSKQIASYDLQKAYCENTADSCAEITVESTVEHLEAAVLQNASLDSRAEDADSSQPKKTDMTDETNPVCQTAPAIKSQVCQQGSPASSSSIHLKGNCEKQDCRKDADTVSSTISLESLPQEGLSLKEAIYVLTQTNEDTGDSSANSVEPSSSTSCIGVSKVSSTTEEKTLLKIYSDMTTTPSKSFSPRNGQENHLKPSSSVLLVHDEDSMMRTLSNLKRIPDAISPLRSPVRVIKRCLLHVHSKPGHVKSLQKDFSSTAVDANSEKLDVNKENKYPGSPAKRDAVNSVDKVSDLNSSRSDTDLEEGEILSESDETAASSPTTATKKAKLAQPVRNKSSPNSVLKKKLAERRAASEESREIAGLTTQSPKSRFKTVCPAASKASFCTIEEIMETFKLVRAEIRKKYMKLHKTFPRKSFYGMMDNFQRSFLEFVDGAHFGKICDQPGELKSRLKKLIESVFGKVSNNGIVKRIFEQQAVDLKQKLWDFVNVQVDYLFVDIHTTLKSFCKASRTLPEDKRSSDGENVSQQPPARKASYESNQAQPASTSLNQAKSCAVVPYKKGLGSRGKDIRITHGSESHPLNSPNTKAEFLLPKNPPATPEKNNIPSLVVTQNGSLLDRTDFELLTEQQASSLTFNLVRDSQMGEIFKCLLQGSDLLESSGIAGENTAWSLGTPRKDGERNISIITPSKFDYQSKLLSPAKFDTPSKLFATWSSISPRKMSSPCSKDQNTLNPALLDENCLLEVPSQNRALLQANLASQKSYSLLAEDLAVSLTIPSPLKSDSHLSFLQPSTSSMHVTSTPENVISAHICEDALLDGEDATEHDIHLALDTDNSSCGSSSSLPSETLATSFVFKPDMTMQALVMEKSNDHFIVKIRQANPGADSTLTADESLSETLTEEQHIEDNTAAQDSEAGVTEKLEKAVSLAGSFSNVAESSVLCPAGTESSVCLTEVKDLTLLKNQPDDMLTQHTFSKETLKNLSDGSPSDKSLNNISENTVVNESGSKTHFSDENTSPSKTVSHKSQNKLIPSKCAVSGNCQTTESSYTNQRSRELSSHVSDSENNDVDISESERSLVIAEDTSSSPNKGRKRKKYQDKSKAKRLKKEKKSPEVVLPSKEADEDSKSSMGCLSPSSLSAKNVIRKKGEVVMAWTRDEDRAILMDMKTKGASRETFSVLSEKLNKPSGQIAHRFYQLMKLFKKMDT</sequence>
<feature type="region of interest" description="Disordered" evidence="17">
    <location>
        <begin position="694"/>
        <end position="718"/>
    </location>
</feature>
<keyword evidence="5" id="KW-0678">Repressor</keyword>
<feature type="compositionally biased region" description="Basic and acidic residues" evidence="17">
    <location>
        <begin position="698"/>
        <end position="713"/>
    </location>
</feature>
<dbReference type="PANTHER" id="PTHR15489:SF2">
    <property type="entry name" value="CASP8-ASSOCIATED PROTEIN 2"/>
    <property type="match status" value="1"/>
</dbReference>
<dbReference type="PANTHER" id="PTHR15489">
    <property type="entry name" value="CASPASE 8 ASSOCIATED PROTEIN 2"/>
    <property type="match status" value="1"/>
</dbReference>
<dbReference type="GO" id="GO:0016605">
    <property type="term" value="C:PML body"/>
    <property type="evidence" value="ECO:0007669"/>
    <property type="project" value="UniProtKB-SubCell"/>
</dbReference>
<feature type="compositionally biased region" description="Basic and acidic residues" evidence="17">
    <location>
        <begin position="365"/>
        <end position="413"/>
    </location>
</feature>
<dbReference type="GO" id="GO:0036337">
    <property type="term" value="P:Fas signaling pathway"/>
    <property type="evidence" value="ECO:0007669"/>
    <property type="project" value="TreeGrafter"/>
</dbReference>
<dbReference type="InParanoid" id="I3IZI0"/>
<evidence type="ECO:0000256" key="11">
    <source>
        <dbReference type="ARBA" id="ARBA00023159"/>
    </source>
</evidence>
<feature type="compositionally biased region" description="Basic and acidic residues" evidence="17">
    <location>
        <begin position="342"/>
        <end position="353"/>
    </location>
</feature>
<reference evidence="18" key="2">
    <citation type="submission" date="2025-08" db="UniProtKB">
        <authorList>
            <consortium name="Ensembl"/>
        </authorList>
    </citation>
    <scope>IDENTIFICATION</scope>
</reference>
<comment type="subcellular location">
    <subcellularLocation>
        <location evidence="3">Cytoplasm</location>
    </subcellularLocation>
    <subcellularLocation>
        <location evidence="1">Mitochondrion</location>
    </subcellularLocation>
    <subcellularLocation>
        <location evidence="2">Nucleus</location>
        <location evidence="2">PML body</location>
    </subcellularLocation>
</comment>
<evidence type="ECO:0000256" key="17">
    <source>
        <dbReference type="SAM" id="MobiDB-lite"/>
    </source>
</evidence>
<dbReference type="GeneID" id="102080437"/>
<dbReference type="FunFam" id="1.10.10.60:FF:000265">
    <property type="entry name" value="CASP8-associated protein 2 isoform X1"/>
    <property type="match status" value="1"/>
</dbReference>